<accession>A0A165FBE9</accession>
<evidence type="ECO:0000313" key="2">
    <source>
        <dbReference type="EMBL" id="KZF20785.1"/>
    </source>
</evidence>
<feature type="compositionally biased region" description="Acidic residues" evidence="1">
    <location>
        <begin position="770"/>
        <end position="779"/>
    </location>
</feature>
<dbReference type="RefSeq" id="XP_018186340.1">
    <property type="nucleotide sequence ID" value="XM_018329552.1"/>
</dbReference>
<dbReference type="InParanoid" id="A0A165FBE9"/>
<feature type="region of interest" description="Disordered" evidence="1">
    <location>
        <begin position="754"/>
        <end position="792"/>
    </location>
</feature>
<name>A0A165FBE9_XYLHT</name>
<dbReference type="STRING" id="1328760.A0A165FBE9"/>
<reference evidence="2 3" key="1">
    <citation type="journal article" date="2016" name="Fungal Biol.">
        <title>The genome of Xylona heveae provides a window into fungal endophytism.</title>
        <authorList>
            <person name="Gazis R."/>
            <person name="Kuo A."/>
            <person name="Riley R."/>
            <person name="LaButti K."/>
            <person name="Lipzen A."/>
            <person name="Lin J."/>
            <person name="Amirebrahimi M."/>
            <person name="Hesse C.N."/>
            <person name="Spatafora J.W."/>
            <person name="Henrissat B."/>
            <person name="Hainaut M."/>
            <person name="Grigoriev I.V."/>
            <person name="Hibbett D.S."/>
        </authorList>
    </citation>
    <scope>NUCLEOTIDE SEQUENCE [LARGE SCALE GENOMIC DNA]</scope>
    <source>
        <strain evidence="2 3">TC161</strain>
    </source>
</reference>
<protein>
    <submittedName>
        <fullName evidence="2">Uncharacterized protein</fullName>
    </submittedName>
</protein>
<dbReference type="EMBL" id="KV407462">
    <property type="protein sequence ID" value="KZF20785.1"/>
    <property type="molecule type" value="Genomic_DNA"/>
</dbReference>
<evidence type="ECO:0000256" key="1">
    <source>
        <dbReference type="SAM" id="MobiDB-lite"/>
    </source>
</evidence>
<dbReference type="AlphaFoldDB" id="A0A165FBE9"/>
<dbReference type="OrthoDB" id="73875at2759"/>
<keyword evidence="3" id="KW-1185">Reference proteome</keyword>
<gene>
    <name evidence="2" type="ORF">L228DRAFT_179448</name>
</gene>
<feature type="compositionally biased region" description="Acidic residues" evidence="1">
    <location>
        <begin position="754"/>
        <end position="763"/>
    </location>
</feature>
<sequence length="1160" mass="127808">MLPIQGCRWSLCDLSPECPAERPVKLTTDTGGPSDTFRCDTYPLPMGGHGFFTRALCCPPDHGLENCKWHDGSVCSERCPSNQLELDSDPFGGSRSTACANARQAKFCCDPPTGITKPFSIVPLENIFPSAFWPPPPAIVQYDLISFGGGFKDHGDEDPNSSGVAFLLFAGAEEAVSRMKKRDGETDGIQFLSCPKDPHSRGDDELQHARVVCLNEEISTCFPVQKAGVEGTLVSMPRECGGGFARAVAMILSSNQSIPDDIATRNPTSPVFDFAFDYDMKHIRRDGGSISMRVDFSNVPGYWNAVVDNPGNGQKKRDIDRRFFSNSLQDWQNQIQSLQFNENSNTWNYMEDKLLFFQSNQACEVDSDLIPEGLAMGVHTEVSAKTYYGFSMIATIDSQQLNVHQANGFFNGVGVTDFIAELSGVGRFDADRIHSNPMISQADTMHQGGFSLFKGLMKFDPYLVVQYTAGTNGGDVGAEGVEWNGYSSGRVIQDLPNTIQHFPPSGDESLHGNDPAIFSTGQLFPNTLNPDGNTAGSISASAIAKLGLSVSLNLPSSIASNVGTMPDMSLTVESSLVFSADNTSFPDQTCMYVLGSATHSTNMQRGGTVNWGRDFFINMFHKYGVAGPRNCFPNQAESGNYKRENSERRSTPTGTYLPGENRLILYKNLFPNIVKSAAHAANGAANGVLATKNQLFNALAAAVPSKANVLAGLDAASVVFQATGAFTCEVTTNEEEKNGCCGCISMRAIYGAADDPDSDDNDNDPSAIDDFLDTGDDPDDSSKKRGFEEMGSSTGFNSTAIVGKRNIGGITTGKKTISVFGKKVRSPQYPSFPQYEMIDPPKVDWDRDSKSYLLAVLKYYHNASAECDNWDVFRSDVYDEEYYAEGQKCRTDYETEHVFEAQTIAQFFNDYTISGYLPWFSKRGNNVRSEPQWDSTWGTNYVTRFSTNWRAPNPAIPSRQIIYSFMDRLLMELGTGFARGRGNQDRLTILSARVNNLKGRLFKGNQGVSPNTFSKFSEQARKLAFKELGMAFTYMNLPEVSAKFCSSYQGMYDLMGQFDSWHAEVNPDAQDPALQAKWKNFIRELLDNIVLLGRENAKSLWQIVRNDNKDNLDGQWKNVAQREAKKLRLTFTCDNLPTETFPEVQSEFSLDLPDIGMGGT</sequence>
<evidence type="ECO:0000313" key="3">
    <source>
        <dbReference type="Proteomes" id="UP000076632"/>
    </source>
</evidence>
<dbReference type="Proteomes" id="UP000076632">
    <property type="component" value="Unassembled WGS sequence"/>
</dbReference>
<organism evidence="2 3">
    <name type="scientific">Xylona heveae (strain CBS 132557 / TC161)</name>
    <dbReference type="NCBI Taxonomy" id="1328760"/>
    <lineage>
        <taxon>Eukaryota</taxon>
        <taxon>Fungi</taxon>
        <taxon>Dikarya</taxon>
        <taxon>Ascomycota</taxon>
        <taxon>Pezizomycotina</taxon>
        <taxon>Xylonomycetes</taxon>
        <taxon>Xylonales</taxon>
        <taxon>Xylonaceae</taxon>
        <taxon>Xylona</taxon>
    </lineage>
</organism>
<dbReference type="OMA" id="WEAWNSQ"/>
<dbReference type="GeneID" id="28894689"/>
<proteinExistence type="predicted"/>